<evidence type="ECO:0000256" key="5">
    <source>
        <dbReference type="ARBA" id="ARBA00023136"/>
    </source>
</evidence>
<feature type="transmembrane region" description="Helical" evidence="6">
    <location>
        <begin position="223"/>
        <end position="244"/>
    </location>
</feature>
<organism evidence="8 9">
    <name type="scientific">Bianquea renquensis</name>
    <dbReference type="NCBI Taxonomy" id="2763661"/>
    <lineage>
        <taxon>Bacteria</taxon>
        <taxon>Bacillati</taxon>
        <taxon>Bacillota</taxon>
        <taxon>Clostridia</taxon>
        <taxon>Eubacteriales</taxon>
        <taxon>Bianqueaceae</taxon>
        <taxon>Bianquea</taxon>
    </lineage>
</organism>
<feature type="transmembrane region" description="Helical" evidence="6">
    <location>
        <begin position="542"/>
        <end position="562"/>
    </location>
</feature>
<feature type="transmembrane region" description="Helical" evidence="6">
    <location>
        <begin position="517"/>
        <end position="535"/>
    </location>
</feature>
<dbReference type="InterPro" id="IPR004869">
    <property type="entry name" value="MMPL_dom"/>
</dbReference>
<proteinExistence type="predicted"/>
<evidence type="ECO:0000259" key="7">
    <source>
        <dbReference type="Pfam" id="PF03176"/>
    </source>
</evidence>
<feature type="domain" description="Membrane transport protein MMPL" evidence="7">
    <location>
        <begin position="42"/>
        <end position="322"/>
    </location>
</feature>
<feature type="transmembrane region" description="Helical" evidence="6">
    <location>
        <begin position="300"/>
        <end position="324"/>
    </location>
</feature>
<dbReference type="PANTHER" id="PTHR33406">
    <property type="entry name" value="MEMBRANE PROTEIN MJ1562-RELATED"/>
    <property type="match status" value="1"/>
</dbReference>
<dbReference type="Pfam" id="PF03176">
    <property type="entry name" value="MMPL"/>
    <property type="match status" value="2"/>
</dbReference>
<dbReference type="Proteomes" id="UP000657006">
    <property type="component" value="Unassembled WGS sequence"/>
</dbReference>
<comment type="subcellular location">
    <subcellularLocation>
        <location evidence="1">Cell membrane</location>
        <topology evidence="1">Multi-pass membrane protein</topology>
    </subcellularLocation>
</comment>
<evidence type="ECO:0000256" key="2">
    <source>
        <dbReference type="ARBA" id="ARBA00022475"/>
    </source>
</evidence>
<keyword evidence="5 6" id="KW-0472">Membrane</keyword>
<evidence type="ECO:0000256" key="6">
    <source>
        <dbReference type="SAM" id="Phobius"/>
    </source>
</evidence>
<dbReference type="InterPro" id="IPR050545">
    <property type="entry name" value="Mycobact_MmpL"/>
</dbReference>
<gene>
    <name evidence="8" type="ORF">H8730_15885</name>
</gene>
<evidence type="ECO:0000313" key="8">
    <source>
        <dbReference type="EMBL" id="MBC8545023.1"/>
    </source>
</evidence>
<feature type="transmembrane region" description="Helical" evidence="6">
    <location>
        <begin position="651"/>
        <end position="669"/>
    </location>
</feature>
<evidence type="ECO:0000256" key="4">
    <source>
        <dbReference type="ARBA" id="ARBA00022989"/>
    </source>
</evidence>
<feature type="transmembrane region" description="Helical" evidence="6">
    <location>
        <begin position="568"/>
        <end position="589"/>
    </location>
</feature>
<dbReference type="RefSeq" id="WP_177719189.1">
    <property type="nucleotide sequence ID" value="NZ_JACRSQ010000041.1"/>
</dbReference>
<evidence type="ECO:0000256" key="1">
    <source>
        <dbReference type="ARBA" id="ARBA00004651"/>
    </source>
</evidence>
<sequence>MQKFYSWVVKNPKKILVFFFMLAVCGALLQNLVEVNYDMADYLPEDTRSTVSIDLMNEEFDGGIPNARVMVKNVALAEALEYKQKLENCEGVEDVIWLDDTVSIYEPLEMADTDTVETYYKDNNALFTVTVDENDLVNTVDRIREIIGEENAMSGDSVSTAVATTGTVSEIQIITVCAVLAVLAILILTTTSWAEPFVVLVGLGVAIMINSGSNLMFGEISFVTNAAGAVLQLAVSLDYSVFLIHRYEECLQSNRDRKGAMVDALCKSTSSIASSGLTTVIGFLALIFMRFGIGSDLGLALAKGVAISLVTVFVFMPALILSVYPLIQKSHHRKLMPSFKGFGKVVSRIMIPIAWVFIVVAVPSYLASNSNSYYYGSSNIYGEDTKVGQDAAVIEDVFGKSDTYVLLLPNGNVEAEQNLSEALQDIPQIKNILSYVDTVGAEIPKEYLDEGTLSQLVSDEYTRMVLTVEVDYEGEETFALVEHIRDTAEKYYPGTYYLAGEGVSTYDLMDTITQDTLKVNLIAIGAVFVVLLLTMKSLSLPVILVFAIEVAIWINVGIPYFADSVVMYIAYLIISSIQLGATVDYAILFTDRYLEFRCTMTKRHAIVETISTVTTSILTSGSVLALVGFLLRYVSTHGILSQLGLFVGRGALLSMTSVFFVLPGLLYMFDGLIQKTTLKLHFYNPRKEKQSNANLY</sequence>
<keyword evidence="2" id="KW-1003">Cell membrane</keyword>
<reference evidence="8" key="1">
    <citation type="submission" date="2020-08" db="EMBL/GenBank/DDBJ databases">
        <title>Genome public.</title>
        <authorList>
            <person name="Liu C."/>
            <person name="Sun Q."/>
        </authorList>
    </citation>
    <scope>NUCLEOTIDE SEQUENCE</scope>
    <source>
        <strain evidence="8">NSJ-32</strain>
    </source>
</reference>
<feature type="transmembrane region" description="Helical" evidence="6">
    <location>
        <begin position="345"/>
        <end position="366"/>
    </location>
</feature>
<keyword evidence="4 6" id="KW-1133">Transmembrane helix</keyword>
<evidence type="ECO:0000313" key="9">
    <source>
        <dbReference type="Proteomes" id="UP000657006"/>
    </source>
</evidence>
<dbReference type="GO" id="GO:0005886">
    <property type="term" value="C:plasma membrane"/>
    <property type="evidence" value="ECO:0007669"/>
    <property type="project" value="UniProtKB-SubCell"/>
</dbReference>
<dbReference type="SUPFAM" id="SSF82866">
    <property type="entry name" value="Multidrug efflux transporter AcrB transmembrane domain"/>
    <property type="match status" value="2"/>
</dbReference>
<comment type="caution">
    <text evidence="8">The sequence shown here is derived from an EMBL/GenBank/DDBJ whole genome shotgun (WGS) entry which is preliminary data.</text>
</comment>
<feature type="transmembrane region" description="Helical" evidence="6">
    <location>
        <begin position="171"/>
        <end position="190"/>
    </location>
</feature>
<name>A0A926DW80_9FIRM</name>
<dbReference type="AlphaFoldDB" id="A0A926DW80"/>
<protein>
    <submittedName>
        <fullName evidence="8">RND family transporter</fullName>
    </submittedName>
</protein>
<feature type="transmembrane region" description="Helical" evidence="6">
    <location>
        <begin position="265"/>
        <end position="288"/>
    </location>
</feature>
<dbReference type="Gene3D" id="1.20.1640.10">
    <property type="entry name" value="Multidrug efflux transporter AcrB transmembrane domain"/>
    <property type="match status" value="2"/>
</dbReference>
<accession>A0A926DW80</accession>
<keyword evidence="9" id="KW-1185">Reference proteome</keyword>
<feature type="domain" description="Membrane transport protein MMPL" evidence="7">
    <location>
        <begin position="451"/>
        <end position="668"/>
    </location>
</feature>
<evidence type="ECO:0000256" key="3">
    <source>
        <dbReference type="ARBA" id="ARBA00022692"/>
    </source>
</evidence>
<dbReference type="PANTHER" id="PTHR33406:SF13">
    <property type="entry name" value="MEMBRANE PROTEIN YDFJ"/>
    <property type="match status" value="1"/>
</dbReference>
<dbReference type="EMBL" id="JACRSQ010000041">
    <property type="protein sequence ID" value="MBC8545023.1"/>
    <property type="molecule type" value="Genomic_DNA"/>
</dbReference>
<keyword evidence="3 6" id="KW-0812">Transmembrane</keyword>
<feature type="transmembrane region" description="Helical" evidence="6">
    <location>
        <begin position="610"/>
        <end position="631"/>
    </location>
</feature>